<dbReference type="Proteomes" id="UP000245768">
    <property type="component" value="Unassembled WGS sequence"/>
</dbReference>
<evidence type="ECO:0000313" key="1">
    <source>
        <dbReference type="EMBL" id="PWN87457.1"/>
    </source>
</evidence>
<organism evidence="1 2">
    <name type="scientific">Acaromyces ingoldii</name>
    <dbReference type="NCBI Taxonomy" id="215250"/>
    <lineage>
        <taxon>Eukaryota</taxon>
        <taxon>Fungi</taxon>
        <taxon>Dikarya</taxon>
        <taxon>Basidiomycota</taxon>
        <taxon>Ustilaginomycotina</taxon>
        <taxon>Exobasidiomycetes</taxon>
        <taxon>Exobasidiales</taxon>
        <taxon>Cryptobasidiaceae</taxon>
        <taxon>Acaromyces</taxon>
    </lineage>
</organism>
<dbReference type="Gene3D" id="3.40.30.10">
    <property type="entry name" value="Glutaredoxin"/>
    <property type="match status" value="1"/>
</dbReference>
<dbReference type="SUPFAM" id="SSF52833">
    <property type="entry name" value="Thioredoxin-like"/>
    <property type="match status" value="1"/>
</dbReference>
<dbReference type="PANTHER" id="PTHR42336:SF1">
    <property type="entry name" value="ALKYL HYDROPEROXIDE REDUCTASE SUBUNIT C_ THIOL SPECIFIC ANTIOXIDANT DOMAIN-CONTAINING PROTEIN"/>
    <property type="match status" value="1"/>
</dbReference>
<reference evidence="1 2" key="1">
    <citation type="journal article" date="2018" name="Mol. Biol. Evol.">
        <title>Broad Genomic Sampling Reveals a Smut Pathogenic Ancestry of the Fungal Clade Ustilaginomycotina.</title>
        <authorList>
            <person name="Kijpornyongpan T."/>
            <person name="Mondo S.J."/>
            <person name="Barry K."/>
            <person name="Sandor L."/>
            <person name="Lee J."/>
            <person name="Lipzen A."/>
            <person name="Pangilinan J."/>
            <person name="LaButti K."/>
            <person name="Hainaut M."/>
            <person name="Henrissat B."/>
            <person name="Grigoriev I.V."/>
            <person name="Spatafora J.W."/>
            <person name="Aime M.C."/>
        </authorList>
    </citation>
    <scope>NUCLEOTIDE SEQUENCE [LARGE SCALE GENOMIC DNA]</scope>
    <source>
        <strain evidence="1 2">MCA 4198</strain>
    </source>
</reference>
<proteinExistence type="predicted"/>
<protein>
    <recommendedName>
        <fullName evidence="3">Thioredoxin domain-containing protein</fullName>
    </recommendedName>
</protein>
<evidence type="ECO:0008006" key="3">
    <source>
        <dbReference type="Google" id="ProtNLM"/>
    </source>
</evidence>
<dbReference type="PANTHER" id="PTHR42336">
    <property type="entry name" value="THIOREDOXIN DOMAIN-CONTAINING PROTEIN-RELATED"/>
    <property type="match status" value="1"/>
</dbReference>
<dbReference type="RefSeq" id="XP_025374655.1">
    <property type="nucleotide sequence ID" value="XM_025524241.1"/>
</dbReference>
<keyword evidence="2" id="KW-1185">Reference proteome</keyword>
<dbReference type="Pfam" id="PF13911">
    <property type="entry name" value="AhpC-TSA_2"/>
    <property type="match status" value="1"/>
</dbReference>
<gene>
    <name evidence="1" type="ORF">FA10DRAFT_288878</name>
</gene>
<dbReference type="OrthoDB" id="40334at2759"/>
<dbReference type="GeneID" id="37046157"/>
<accession>A0A316YDG2</accession>
<name>A0A316YDG2_9BASI</name>
<dbReference type="EMBL" id="KZ819640">
    <property type="protein sequence ID" value="PWN87457.1"/>
    <property type="molecule type" value="Genomic_DNA"/>
</dbReference>
<dbReference type="InterPro" id="IPR036249">
    <property type="entry name" value="Thioredoxin-like_sf"/>
</dbReference>
<evidence type="ECO:0000313" key="2">
    <source>
        <dbReference type="Proteomes" id="UP000245768"/>
    </source>
</evidence>
<dbReference type="InParanoid" id="A0A316YDG2"/>
<dbReference type="AlphaFoldDB" id="A0A316YDG2"/>
<sequence length="202" mass="22010">MASLISKLPIDVQTLLPRSGGYPEVKKLPQPGDMAPALLDENWTSAPHLVAFVRHCGCPFAQAEVESLGRALKAHPNVRIVIVSHSSDEVVKDWFERVGKANFPDEAKDVRLVADPKFELYASWGIGQMGYSGMLNSDMIKSLKELAAQGIKNTETGEGSYRWQNSGGFAVDHGGKVQFSKLASHAGDTVNYEEAVKTVLQN</sequence>
<dbReference type="InterPro" id="IPR032801">
    <property type="entry name" value="PXL2A/B/C"/>
</dbReference>